<dbReference type="Pfam" id="PF12627">
    <property type="entry name" value="PolyA_pol_RNAbd"/>
    <property type="match status" value="1"/>
</dbReference>
<feature type="domain" description="tRNA nucleotidyltransferase/poly(A) polymerase RNA and SrmB- binding" evidence="13">
    <location>
        <begin position="183"/>
        <end position="242"/>
    </location>
</feature>
<evidence type="ECO:0000259" key="13">
    <source>
        <dbReference type="Pfam" id="PF12627"/>
    </source>
</evidence>
<keyword evidence="9" id="KW-0460">Magnesium</keyword>
<keyword evidence="5" id="KW-0479">Metal-binding</keyword>
<evidence type="ECO:0000256" key="8">
    <source>
        <dbReference type="ARBA" id="ARBA00022840"/>
    </source>
</evidence>
<dbReference type="GO" id="GO:0042245">
    <property type="term" value="P:RNA repair"/>
    <property type="evidence" value="ECO:0007669"/>
    <property type="project" value="UniProtKB-KW"/>
</dbReference>
<dbReference type="Pfam" id="PF13735">
    <property type="entry name" value="tRNA_NucTran2_2"/>
    <property type="match status" value="1"/>
</dbReference>
<accession>A0A7S8ICQ4</accession>
<protein>
    <submittedName>
        <fullName evidence="15">CCA tRNA nucleotidyltransferase</fullName>
    </submittedName>
</protein>
<dbReference type="GO" id="GO:0046872">
    <property type="term" value="F:metal ion binding"/>
    <property type="evidence" value="ECO:0007669"/>
    <property type="project" value="UniProtKB-KW"/>
</dbReference>
<organism evidence="15 16">
    <name type="scientific">Phototrophicus methaneseepsis</name>
    <dbReference type="NCBI Taxonomy" id="2710758"/>
    <lineage>
        <taxon>Bacteria</taxon>
        <taxon>Bacillati</taxon>
        <taxon>Chloroflexota</taxon>
        <taxon>Candidatus Thermofontia</taxon>
        <taxon>Phototrophicales</taxon>
        <taxon>Phototrophicaceae</taxon>
        <taxon>Phototrophicus</taxon>
    </lineage>
</organism>
<dbReference type="EMBL" id="CP062983">
    <property type="protein sequence ID" value="QPC80716.1"/>
    <property type="molecule type" value="Genomic_DNA"/>
</dbReference>
<keyword evidence="6" id="KW-0547">Nucleotide-binding</keyword>
<dbReference type="AlphaFoldDB" id="A0A7S8ICQ4"/>
<keyword evidence="16" id="KW-1185">Reference proteome</keyword>
<dbReference type="Proteomes" id="UP000594468">
    <property type="component" value="Chromosome"/>
</dbReference>
<proteinExistence type="inferred from homology"/>
<dbReference type="InterPro" id="IPR032810">
    <property type="entry name" value="CCA-adding_enz_C"/>
</dbReference>
<dbReference type="GO" id="GO:0005524">
    <property type="term" value="F:ATP binding"/>
    <property type="evidence" value="ECO:0007669"/>
    <property type="project" value="UniProtKB-KW"/>
</dbReference>
<evidence type="ECO:0000256" key="10">
    <source>
        <dbReference type="ARBA" id="ARBA00022884"/>
    </source>
</evidence>
<sequence>MMHNPMPDMTPHAPARCPLLWPDWVLDLQEVLLAQADVPPVYIVGGAVRDALRGQPVKDVDLTTQKGAIRLARIITNALDGDIFIMDEERGVARVFYRTVDGEQLTLDVADYRGDTFSDDLIDRDFTINAMAVDFLGDMSLLVDPLNGEKDLFDGLLRRCHPQAITKDPIRALRGVRQSVQFNLRIEPQTLIDMRAQAASIPQTSPERVRDEVFGLLALARPHSAWRIARVVGILDVILPPMQTITGEAWNRTLNAIERLGDILLAISPRRTDNTAAVFDLGMMVMQFDRYRAEINRYVDELWPNNRSTRSLLLLAALLHGLNDDEQGIANVEDCIDALRLSVPEKKRILACLQGAEHVLALDEASDLTVHRFWYQWGDAGLSAVLIALGLYRAHHSIEFQQTAWLELIDRTRSILAAYFDLHDEIVSPPILVDGNDLIETFKLKRGPIIGQLLTLIREAQVTKQVQTAQEALDLAAVYLAQRAN</sequence>
<evidence type="ECO:0000256" key="4">
    <source>
        <dbReference type="ARBA" id="ARBA00022695"/>
    </source>
</evidence>
<keyword evidence="10 11" id="KW-0694">RNA-binding</keyword>
<evidence type="ECO:0000256" key="7">
    <source>
        <dbReference type="ARBA" id="ARBA00022800"/>
    </source>
</evidence>
<evidence type="ECO:0000256" key="1">
    <source>
        <dbReference type="ARBA" id="ARBA00001946"/>
    </source>
</evidence>
<keyword evidence="7" id="KW-0692">RNA repair</keyword>
<keyword evidence="3" id="KW-0819">tRNA processing</keyword>
<dbReference type="Pfam" id="PF01743">
    <property type="entry name" value="PolyA_pol"/>
    <property type="match status" value="1"/>
</dbReference>
<dbReference type="GO" id="GO:0016779">
    <property type="term" value="F:nucleotidyltransferase activity"/>
    <property type="evidence" value="ECO:0007669"/>
    <property type="project" value="UniProtKB-KW"/>
</dbReference>
<name>A0A7S8ICQ4_9CHLR</name>
<feature type="domain" description="Poly A polymerase head" evidence="12">
    <location>
        <begin position="41"/>
        <end position="158"/>
    </location>
</feature>
<dbReference type="SUPFAM" id="SSF81891">
    <property type="entry name" value="Poly A polymerase C-terminal region-like"/>
    <property type="match status" value="1"/>
</dbReference>
<evidence type="ECO:0000256" key="11">
    <source>
        <dbReference type="RuleBase" id="RU003953"/>
    </source>
</evidence>
<keyword evidence="4" id="KW-0548">Nucleotidyltransferase</keyword>
<evidence type="ECO:0000256" key="3">
    <source>
        <dbReference type="ARBA" id="ARBA00022694"/>
    </source>
</evidence>
<dbReference type="GO" id="GO:0008033">
    <property type="term" value="P:tRNA processing"/>
    <property type="evidence" value="ECO:0007669"/>
    <property type="project" value="UniProtKB-KW"/>
</dbReference>
<dbReference type="PANTHER" id="PTHR47545:SF1">
    <property type="entry name" value="MULTIFUNCTIONAL CCA PROTEIN"/>
    <property type="match status" value="1"/>
</dbReference>
<reference evidence="15 16" key="1">
    <citation type="submission" date="2020-02" db="EMBL/GenBank/DDBJ databases">
        <authorList>
            <person name="Zheng R.K."/>
            <person name="Sun C.M."/>
        </authorList>
    </citation>
    <scope>NUCLEOTIDE SEQUENCE [LARGE SCALE GENOMIC DNA]</scope>
    <source>
        <strain evidence="16">rifampicinis</strain>
    </source>
</reference>
<dbReference type="InterPro" id="IPR002646">
    <property type="entry name" value="PolA_pol_head_dom"/>
</dbReference>
<comment type="cofactor">
    <cofactor evidence="1">
        <name>Mg(2+)</name>
        <dbReference type="ChEBI" id="CHEBI:18420"/>
    </cofactor>
</comment>
<evidence type="ECO:0000256" key="6">
    <source>
        <dbReference type="ARBA" id="ARBA00022741"/>
    </source>
</evidence>
<dbReference type="Gene3D" id="3.30.460.10">
    <property type="entry name" value="Beta Polymerase, domain 2"/>
    <property type="match status" value="1"/>
</dbReference>
<evidence type="ECO:0000313" key="16">
    <source>
        <dbReference type="Proteomes" id="UP000594468"/>
    </source>
</evidence>
<dbReference type="RefSeq" id="WP_195168791.1">
    <property type="nucleotide sequence ID" value="NZ_CP062983.1"/>
</dbReference>
<gene>
    <name evidence="15" type="ORF">G4Y79_13445</name>
</gene>
<dbReference type="KEGG" id="pmet:G4Y79_13445"/>
<evidence type="ECO:0000313" key="15">
    <source>
        <dbReference type="EMBL" id="QPC80716.1"/>
    </source>
</evidence>
<dbReference type="Gene3D" id="1.10.3090.10">
    <property type="entry name" value="cca-adding enzyme, domain 2"/>
    <property type="match status" value="1"/>
</dbReference>
<dbReference type="PANTHER" id="PTHR47545">
    <property type="entry name" value="MULTIFUNCTIONAL CCA PROTEIN"/>
    <property type="match status" value="1"/>
</dbReference>
<dbReference type="InterPro" id="IPR043519">
    <property type="entry name" value="NT_sf"/>
</dbReference>
<evidence type="ECO:0000256" key="9">
    <source>
        <dbReference type="ARBA" id="ARBA00022842"/>
    </source>
</evidence>
<keyword evidence="2 11" id="KW-0808">Transferase</keyword>
<dbReference type="SUPFAM" id="SSF81301">
    <property type="entry name" value="Nucleotidyltransferase"/>
    <property type="match status" value="1"/>
</dbReference>
<feature type="domain" description="CCA-adding enzyme C-terminal" evidence="14">
    <location>
        <begin position="425"/>
        <end position="473"/>
    </location>
</feature>
<comment type="similarity">
    <text evidence="11">Belongs to the tRNA nucleotidyltransferase/poly(A) polymerase family.</text>
</comment>
<evidence type="ECO:0000256" key="5">
    <source>
        <dbReference type="ARBA" id="ARBA00022723"/>
    </source>
</evidence>
<keyword evidence="8" id="KW-0067">ATP-binding</keyword>
<dbReference type="InterPro" id="IPR050124">
    <property type="entry name" value="tRNA_CCA-adding_enzyme"/>
</dbReference>
<dbReference type="InterPro" id="IPR032828">
    <property type="entry name" value="PolyA_RNA-bd"/>
</dbReference>
<dbReference type="GO" id="GO:0003723">
    <property type="term" value="F:RNA binding"/>
    <property type="evidence" value="ECO:0007669"/>
    <property type="project" value="UniProtKB-KW"/>
</dbReference>
<evidence type="ECO:0000259" key="12">
    <source>
        <dbReference type="Pfam" id="PF01743"/>
    </source>
</evidence>
<evidence type="ECO:0000256" key="2">
    <source>
        <dbReference type="ARBA" id="ARBA00022679"/>
    </source>
</evidence>
<evidence type="ECO:0000259" key="14">
    <source>
        <dbReference type="Pfam" id="PF13735"/>
    </source>
</evidence>